<dbReference type="Proteomes" id="UP000316270">
    <property type="component" value="Chromosome 13"/>
</dbReference>
<comment type="catalytic activity">
    <reaction evidence="1">
        <text>[E2 ubiquitin-conjugating enzyme]-S-ubiquitinyl-L-cysteine + [acceptor protein]-L-lysine = [E2 ubiquitin-conjugating enzyme]-L-cysteine + [acceptor protein]-N(6)-ubiquitinyl-L-lysine.</text>
        <dbReference type="EC" id="2.3.2.31"/>
    </reaction>
</comment>
<dbReference type="PANTHER" id="PTHR11685">
    <property type="entry name" value="RBR FAMILY RING FINGER AND IBR DOMAIN-CONTAINING"/>
    <property type="match status" value="1"/>
</dbReference>
<dbReference type="InterPro" id="IPR044066">
    <property type="entry name" value="TRIAD_supradom"/>
</dbReference>
<feature type="compositionally biased region" description="Basic and acidic residues" evidence="9">
    <location>
        <begin position="98"/>
        <end position="114"/>
    </location>
</feature>
<dbReference type="PROSITE" id="PS00518">
    <property type="entry name" value="ZF_RING_1"/>
    <property type="match status" value="1"/>
</dbReference>
<evidence type="ECO:0000313" key="12">
    <source>
        <dbReference type="Proteomes" id="UP000316270"/>
    </source>
</evidence>
<dbReference type="CDD" id="cd20335">
    <property type="entry name" value="BRcat_RBR"/>
    <property type="match status" value="1"/>
</dbReference>
<feature type="domain" description="RING-type" evidence="10">
    <location>
        <begin position="226"/>
        <end position="427"/>
    </location>
</feature>
<dbReference type="InterPro" id="IPR002867">
    <property type="entry name" value="IBR_dom"/>
</dbReference>
<gene>
    <name evidence="11" type="ORF">FKW77_005181</name>
</gene>
<accession>A0A517LIQ1</accession>
<keyword evidence="6" id="KW-0863">Zinc-finger</keyword>
<feature type="compositionally biased region" description="Acidic residues" evidence="9">
    <location>
        <begin position="44"/>
        <end position="57"/>
    </location>
</feature>
<reference evidence="11 12" key="1">
    <citation type="submission" date="2019-07" db="EMBL/GenBank/DDBJ databases">
        <title>Finished genome of Venturia effusa.</title>
        <authorList>
            <person name="Young C.A."/>
            <person name="Cox M.P."/>
            <person name="Ganley A.R.D."/>
            <person name="David W.J."/>
        </authorList>
    </citation>
    <scope>NUCLEOTIDE SEQUENCE [LARGE SCALE GENOMIC DNA]</scope>
    <source>
        <strain evidence="12">albino</strain>
    </source>
</reference>
<feature type="compositionally biased region" description="Polar residues" evidence="9">
    <location>
        <begin position="189"/>
        <end position="211"/>
    </location>
</feature>
<dbReference type="OrthoDB" id="9977870at2759"/>
<feature type="compositionally biased region" description="Basic residues" evidence="9">
    <location>
        <begin position="568"/>
        <end position="577"/>
    </location>
</feature>
<keyword evidence="4" id="KW-0479">Metal-binding</keyword>
<keyword evidence="5" id="KW-0677">Repeat</keyword>
<dbReference type="Pfam" id="PF01485">
    <property type="entry name" value="IBR"/>
    <property type="match status" value="1"/>
</dbReference>
<dbReference type="InterPro" id="IPR017907">
    <property type="entry name" value="Znf_RING_CS"/>
</dbReference>
<dbReference type="STRING" id="50376.A0A517LIQ1"/>
<evidence type="ECO:0000256" key="3">
    <source>
        <dbReference type="ARBA" id="ARBA00022679"/>
    </source>
</evidence>
<dbReference type="EMBL" id="CP042197">
    <property type="protein sequence ID" value="QDS75519.1"/>
    <property type="molecule type" value="Genomic_DNA"/>
</dbReference>
<evidence type="ECO:0000256" key="6">
    <source>
        <dbReference type="ARBA" id="ARBA00022771"/>
    </source>
</evidence>
<dbReference type="SUPFAM" id="SSF57850">
    <property type="entry name" value="RING/U-box"/>
    <property type="match status" value="2"/>
</dbReference>
<feature type="compositionally biased region" description="Polar residues" evidence="9">
    <location>
        <begin position="115"/>
        <end position="125"/>
    </location>
</feature>
<evidence type="ECO:0000256" key="5">
    <source>
        <dbReference type="ARBA" id="ARBA00022737"/>
    </source>
</evidence>
<dbReference type="GO" id="GO:0008270">
    <property type="term" value="F:zinc ion binding"/>
    <property type="evidence" value="ECO:0007669"/>
    <property type="project" value="UniProtKB-KW"/>
</dbReference>
<keyword evidence="12" id="KW-1185">Reference proteome</keyword>
<evidence type="ECO:0000313" key="11">
    <source>
        <dbReference type="EMBL" id="QDS75519.1"/>
    </source>
</evidence>
<evidence type="ECO:0000256" key="8">
    <source>
        <dbReference type="ARBA" id="ARBA00022833"/>
    </source>
</evidence>
<dbReference type="InterPro" id="IPR031127">
    <property type="entry name" value="E3_UB_ligase_RBR"/>
</dbReference>
<feature type="region of interest" description="Disordered" evidence="9">
    <location>
        <begin position="466"/>
        <end position="506"/>
    </location>
</feature>
<evidence type="ECO:0000256" key="4">
    <source>
        <dbReference type="ARBA" id="ARBA00022723"/>
    </source>
</evidence>
<dbReference type="InterPro" id="IPR013083">
    <property type="entry name" value="Znf_RING/FYVE/PHD"/>
</dbReference>
<evidence type="ECO:0000256" key="2">
    <source>
        <dbReference type="ARBA" id="ARBA00012251"/>
    </source>
</evidence>
<evidence type="ECO:0000256" key="1">
    <source>
        <dbReference type="ARBA" id="ARBA00001798"/>
    </source>
</evidence>
<feature type="region of interest" description="Disordered" evidence="9">
    <location>
        <begin position="94"/>
        <end position="220"/>
    </location>
</feature>
<proteinExistence type="predicted"/>
<keyword evidence="7" id="KW-0833">Ubl conjugation pathway</keyword>
<dbReference type="EC" id="2.3.2.31" evidence="2"/>
<keyword evidence="8" id="KW-0862">Zinc</keyword>
<dbReference type="GO" id="GO:0016567">
    <property type="term" value="P:protein ubiquitination"/>
    <property type="evidence" value="ECO:0007669"/>
    <property type="project" value="InterPro"/>
</dbReference>
<feature type="compositionally biased region" description="Pro residues" evidence="9">
    <location>
        <begin position="469"/>
        <end position="488"/>
    </location>
</feature>
<keyword evidence="3" id="KW-0808">Transferase</keyword>
<dbReference type="Gene3D" id="1.20.120.1750">
    <property type="match status" value="1"/>
</dbReference>
<feature type="region of interest" description="Disordered" evidence="9">
    <location>
        <begin position="549"/>
        <end position="577"/>
    </location>
</feature>
<dbReference type="AlphaFoldDB" id="A0A517LIQ1"/>
<dbReference type="GO" id="GO:0061630">
    <property type="term" value="F:ubiquitin protein ligase activity"/>
    <property type="evidence" value="ECO:0007669"/>
    <property type="project" value="UniProtKB-EC"/>
</dbReference>
<protein>
    <recommendedName>
        <fullName evidence="2">RBR-type E3 ubiquitin transferase</fullName>
        <ecNumber evidence="2">2.3.2.31</ecNumber>
    </recommendedName>
</protein>
<name>A0A517LIQ1_9PEZI</name>
<evidence type="ECO:0000256" key="7">
    <source>
        <dbReference type="ARBA" id="ARBA00022786"/>
    </source>
</evidence>
<evidence type="ECO:0000259" key="10">
    <source>
        <dbReference type="PROSITE" id="PS51873"/>
    </source>
</evidence>
<dbReference type="Gene3D" id="3.30.40.10">
    <property type="entry name" value="Zinc/RING finger domain, C3HC4 (zinc finger)"/>
    <property type="match status" value="1"/>
</dbReference>
<organism evidence="11 12">
    <name type="scientific">Venturia effusa</name>
    <dbReference type="NCBI Taxonomy" id="50376"/>
    <lineage>
        <taxon>Eukaryota</taxon>
        <taxon>Fungi</taxon>
        <taxon>Dikarya</taxon>
        <taxon>Ascomycota</taxon>
        <taxon>Pezizomycotina</taxon>
        <taxon>Dothideomycetes</taxon>
        <taxon>Pleosporomycetidae</taxon>
        <taxon>Venturiales</taxon>
        <taxon>Venturiaceae</taxon>
        <taxon>Venturia</taxon>
    </lineage>
</organism>
<feature type="region of interest" description="Disordered" evidence="9">
    <location>
        <begin position="1"/>
        <end position="21"/>
    </location>
</feature>
<feature type="region of interest" description="Disordered" evidence="9">
    <location>
        <begin position="34"/>
        <end position="76"/>
    </location>
</feature>
<dbReference type="CDD" id="cd22584">
    <property type="entry name" value="Rcat_RBR_unk"/>
    <property type="match status" value="1"/>
</dbReference>
<dbReference type="PROSITE" id="PS51873">
    <property type="entry name" value="TRIAD"/>
    <property type="match status" value="1"/>
</dbReference>
<feature type="compositionally biased region" description="Polar residues" evidence="9">
    <location>
        <begin position="1"/>
        <end position="18"/>
    </location>
</feature>
<evidence type="ECO:0000256" key="9">
    <source>
        <dbReference type="SAM" id="MobiDB-lite"/>
    </source>
</evidence>
<sequence>MQPASWSVSPHTSVNDSPYSRILKHVDQEARGAIAVEAQRKVEEEEAEEEEEEEEDSSASTSSGDEEEAEAERDAPVLEHDAQCLDIPHHHHLVQAQERQKVLRSSAHEKDTRASDTASIRSKASSTKRRLAPQPGILEALFLPRTTRTSTVRRRSTTDIKGRAASSHIPKAQALTNRHSVADSMKAPSVSSKRSTGSISTPQNQRNSPLRSISLFGSPPPSSPPVKVECITCLDDVPAKRAAKLECKHRMCHTCLKRLFTLSTTDPQLMPPRCCTEKEIPLAHVDKLFDVKFKVLWNRKFAEYATKNRLYCPKKGCGIWIKPKYISKDKKTGREIGICKECKTEVCKKCHMKWHGRRECDNDEGTKRVLELGKEHGWKRCYNCREMVQLAEGCNHMRCRCKAEFCMVCAKKWKTCDCPWFNLPPELNMDNFQMHFGLPGDMLQPHAPLLPLGRRGGSGWHFPARGLDDPPPPLPPPVAMGLPPPPRPFRNRREDPFAPPELPTFFETDFGATMRPRVRQARASPASDRVDLDEQEAADADLARQLQEQELGTNLDGDDDLADNERRQRARRARRRVYAVIENNEINSLDGEHDPW</sequence>